<dbReference type="GO" id="GO:0005886">
    <property type="term" value="C:plasma membrane"/>
    <property type="evidence" value="ECO:0007669"/>
    <property type="project" value="TreeGrafter"/>
</dbReference>
<comment type="caution">
    <text evidence="6">The sequence shown here is derived from an EMBL/GenBank/DDBJ whole genome shotgun (WGS) entry which is preliminary data.</text>
</comment>
<dbReference type="OrthoDB" id="3639251at2759"/>
<dbReference type="GO" id="GO:0015233">
    <property type="term" value="F:pantothenate transmembrane transporter activity"/>
    <property type="evidence" value="ECO:0007669"/>
    <property type="project" value="TreeGrafter"/>
</dbReference>
<evidence type="ECO:0000256" key="2">
    <source>
        <dbReference type="ARBA" id="ARBA00022448"/>
    </source>
</evidence>
<proteinExistence type="predicted"/>
<protein>
    <submittedName>
        <fullName evidence="6">Uncharacterized protein</fullName>
    </submittedName>
</protein>
<evidence type="ECO:0000313" key="6">
    <source>
        <dbReference type="EMBL" id="PSR71823.1"/>
    </source>
</evidence>
<reference evidence="6 7" key="1">
    <citation type="submission" date="2018-02" db="EMBL/GenBank/DDBJ databases">
        <title>Genome sequence of the basidiomycete white-rot fungus Phlebia centrifuga.</title>
        <authorList>
            <person name="Granchi Z."/>
            <person name="Peng M."/>
            <person name="de Vries R.P."/>
            <person name="Hilden K."/>
            <person name="Makela M.R."/>
            <person name="Grigoriev I."/>
            <person name="Riley R."/>
        </authorList>
    </citation>
    <scope>NUCLEOTIDE SEQUENCE [LARGE SCALE GENOMIC DNA]</scope>
    <source>
        <strain evidence="6 7">FBCC195</strain>
    </source>
</reference>
<dbReference type="AlphaFoldDB" id="A0A2R6NHM1"/>
<keyword evidence="3" id="KW-0812">Transmembrane</keyword>
<keyword evidence="4" id="KW-1133">Transmembrane helix</keyword>
<gene>
    <name evidence="6" type="ORF">PHLCEN_2v12324</name>
</gene>
<evidence type="ECO:0000256" key="5">
    <source>
        <dbReference type="ARBA" id="ARBA00023136"/>
    </source>
</evidence>
<evidence type="ECO:0000313" key="7">
    <source>
        <dbReference type="Proteomes" id="UP000186601"/>
    </source>
</evidence>
<organism evidence="6 7">
    <name type="scientific">Hermanssonia centrifuga</name>
    <dbReference type="NCBI Taxonomy" id="98765"/>
    <lineage>
        <taxon>Eukaryota</taxon>
        <taxon>Fungi</taxon>
        <taxon>Dikarya</taxon>
        <taxon>Basidiomycota</taxon>
        <taxon>Agaricomycotina</taxon>
        <taxon>Agaricomycetes</taxon>
        <taxon>Polyporales</taxon>
        <taxon>Meruliaceae</taxon>
        <taxon>Hermanssonia</taxon>
    </lineage>
</organism>
<keyword evidence="2" id="KW-0813">Transport</keyword>
<dbReference type="PANTHER" id="PTHR43791:SF4">
    <property type="entry name" value="PANTOTHENATE TRANSPORTER FEN2"/>
    <property type="match status" value="1"/>
</dbReference>
<dbReference type="PANTHER" id="PTHR43791">
    <property type="entry name" value="PERMEASE-RELATED"/>
    <property type="match status" value="1"/>
</dbReference>
<evidence type="ECO:0000256" key="3">
    <source>
        <dbReference type="ARBA" id="ARBA00022692"/>
    </source>
</evidence>
<keyword evidence="5" id="KW-0472">Membrane</keyword>
<sequence>MVFSSFGRRMRHFVWGEIPQSKEERKLLLKIDWFILSYCCMMVIVQFWSKSFTGRYDADLDRTNVNNAYVSGMKEELNMYGNEFNVSSDFPSVIMRKKAYLDPM</sequence>
<dbReference type="GO" id="GO:0098717">
    <property type="term" value="P:pantothenate import across plasma membrane"/>
    <property type="evidence" value="ECO:0007669"/>
    <property type="project" value="TreeGrafter"/>
</dbReference>
<evidence type="ECO:0000256" key="1">
    <source>
        <dbReference type="ARBA" id="ARBA00004141"/>
    </source>
</evidence>
<dbReference type="STRING" id="98765.A0A2R6NHM1"/>
<accession>A0A2R6NHM1</accession>
<name>A0A2R6NHM1_9APHY</name>
<dbReference type="EMBL" id="MLYV02001242">
    <property type="protein sequence ID" value="PSR71823.1"/>
    <property type="molecule type" value="Genomic_DNA"/>
</dbReference>
<comment type="subcellular location">
    <subcellularLocation>
        <location evidence="1">Membrane</location>
        <topology evidence="1">Multi-pass membrane protein</topology>
    </subcellularLocation>
</comment>
<dbReference type="Proteomes" id="UP000186601">
    <property type="component" value="Unassembled WGS sequence"/>
</dbReference>
<evidence type="ECO:0000256" key="4">
    <source>
        <dbReference type="ARBA" id="ARBA00022989"/>
    </source>
</evidence>
<keyword evidence="7" id="KW-1185">Reference proteome</keyword>